<protein>
    <submittedName>
        <fullName evidence="7">LemA family protein</fullName>
    </submittedName>
</protein>
<evidence type="ECO:0000256" key="1">
    <source>
        <dbReference type="ARBA" id="ARBA00004167"/>
    </source>
</evidence>
<evidence type="ECO:0000256" key="2">
    <source>
        <dbReference type="ARBA" id="ARBA00008854"/>
    </source>
</evidence>
<evidence type="ECO:0000256" key="3">
    <source>
        <dbReference type="ARBA" id="ARBA00022692"/>
    </source>
</evidence>
<dbReference type="Gene3D" id="1.20.1440.20">
    <property type="entry name" value="LemA-like domain"/>
    <property type="match status" value="1"/>
</dbReference>
<keyword evidence="5 6" id="KW-0472">Membrane</keyword>
<dbReference type="SUPFAM" id="SSF140478">
    <property type="entry name" value="LemA-like"/>
    <property type="match status" value="1"/>
</dbReference>
<organism evidence="7 8">
    <name type="scientific">Niabella pedocola</name>
    <dbReference type="NCBI Taxonomy" id="1752077"/>
    <lineage>
        <taxon>Bacteria</taxon>
        <taxon>Pseudomonadati</taxon>
        <taxon>Bacteroidota</taxon>
        <taxon>Chitinophagia</taxon>
        <taxon>Chitinophagales</taxon>
        <taxon>Chitinophagaceae</taxon>
        <taxon>Niabella</taxon>
    </lineage>
</organism>
<evidence type="ECO:0000313" key="7">
    <source>
        <dbReference type="EMBL" id="MCD2425976.1"/>
    </source>
</evidence>
<name>A0ABS8Q1B3_9BACT</name>
<dbReference type="InterPro" id="IPR007156">
    <property type="entry name" value="MamQ_LemA"/>
</dbReference>
<comment type="caution">
    <text evidence="7">The sequence shown here is derived from an EMBL/GenBank/DDBJ whole genome shotgun (WGS) entry which is preliminary data.</text>
</comment>
<dbReference type="PANTHER" id="PTHR34478:SF2">
    <property type="entry name" value="MEMBRANE PROTEIN"/>
    <property type="match status" value="1"/>
</dbReference>
<dbReference type="PANTHER" id="PTHR34478">
    <property type="entry name" value="PROTEIN LEMA"/>
    <property type="match status" value="1"/>
</dbReference>
<proteinExistence type="inferred from homology"/>
<evidence type="ECO:0000256" key="5">
    <source>
        <dbReference type="ARBA" id="ARBA00023136"/>
    </source>
</evidence>
<dbReference type="EMBL" id="JAJNEC010000008">
    <property type="protein sequence ID" value="MCD2425976.1"/>
    <property type="molecule type" value="Genomic_DNA"/>
</dbReference>
<keyword evidence="3 6" id="KW-0812">Transmembrane</keyword>
<evidence type="ECO:0000256" key="4">
    <source>
        <dbReference type="ARBA" id="ARBA00022989"/>
    </source>
</evidence>
<dbReference type="RefSeq" id="WP_231008567.1">
    <property type="nucleotide sequence ID" value="NZ_JAJNEC010000008.1"/>
</dbReference>
<gene>
    <name evidence="7" type="ORF">LQ567_24545</name>
</gene>
<dbReference type="Proteomes" id="UP001199816">
    <property type="component" value="Unassembled WGS sequence"/>
</dbReference>
<feature type="transmembrane region" description="Helical" evidence="6">
    <location>
        <begin position="6"/>
        <end position="26"/>
    </location>
</feature>
<dbReference type="Pfam" id="PF04011">
    <property type="entry name" value="LemA"/>
    <property type="match status" value="1"/>
</dbReference>
<keyword evidence="8" id="KW-1185">Reference proteome</keyword>
<keyword evidence="4 6" id="KW-1133">Transmembrane helix</keyword>
<dbReference type="InterPro" id="IPR023353">
    <property type="entry name" value="LemA-like_dom_sf"/>
</dbReference>
<sequence>MKRSGLILVAVLAVIGIYFLVSYNSFVKKDEKVRQQWSEVQNTYQRRLDLTPNLVSTVKGIAGFEQSTLVAIAEARGRAQQGLGGEPTPENYNRQSDLQDSLAAASNRIIAVIERYPTLKGTEAYRGLQTQLEGNERRIKVARNDFNAAVAVYNSAVRSFPGNIAAGVLGFKPREGFQAVAGADQNVAIKFR</sequence>
<comment type="subcellular location">
    <subcellularLocation>
        <location evidence="1">Membrane</location>
        <topology evidence="1">Single-pass membrane protein</topology>
    </subcellularLocation>
</comment>
<accession>A0ABS8Q1B3</accession>
<evidence type="ECO:0000256" key="6">
    <source>
        <dbReference type="SAM" id="Phobius"/>
    </source>
</evidence>
<reference evidence="7 8" key="1">
    <citation type="submission" date="2021-11" db="EMBL/GenBank/DDBJ databases">
        <title>Genomic of Niabella pedocola.</title>
        <authorList>
            <person name="Wu T."/>
        </authorList>
    </citation>
    <scope>NUCLEOTIDE SEQUENCE [LARGE SCALE GENOMIC DNA]</scope>
    <source>
        <strain evidence="7 8">JCM 31011</strain>
    </source>
</reference>
<comment type="similarity">
    <text evidence="2">Belongs to the LemA family.</text>
</comment>
<evidence type="ECO:0000313" key="8">
    <source>
        <dbReference type="Proteomes" id="UP001199816"/>
    </source>
</evidence>